<evidence type="ECO:0000256" key="3">
    <source>
        <dbReference type="ARBA" id="ARBA00004496"/>
    </source>
</evidence>
<organism evidence="13 15">
    <name type="scientific">Plasmodiophora brassicae</name>
    <name type="common">Clubroot disease agent</name>
    <dbReference type="NCBI Taxonomy" id="37360"/>
    <lineage>
        <taxon>Eukaryota</taxon>
        <taxon>Sar</taxon>
        <taxon>Rhizaria</taxon>
        <taxon>Endomyxa</taxon>
        <taxon>Phytomyxea</taxon>
        <taxon>Plasmodiophorida</taxon>
        <taxon>Plasmodiophoridae</taxon>
        <taxon>Plasmodiophora</taxon>
    </lineage>
</organism>
<comment type="pathway">
    <text evidence="4 12">Polyol metabolism; myo-inositol biosynthesis; myo-inositol from D-glucose 6-phosphate: step 2/2.</text>
</comment>
<dbReference type="Gene3D" id="3.40.190.80">
    <property type="match status" value="1"/>
</dbReference>
<dbReference type="GO" id="GO:0046872">
    <property type="term" value="F:metal ion binding"/>
    <property type="evidence" value="ECO:0007669"/>
    <property type="project" value="UniProtKB-KW"/>
</dbReference>
<evidence type="ECO:0000256" key="8">
    <source>
        <dbReference type="ARBA" id="ARBA00022801"/>
    </source>
</evidence>
<dbReference type="PROSITE" id="PS00630">
    <property type="entry name" value="IMP_2"/>
    <property type="match status" value="1"/>
</dbReference>
<comment type="subcellular location">
    <subcellularLocation>
        <location evidence="3">Cytoplasm</location>
    </subcellularLocation>
</comment>
<keyword evidence="15" id="KW-1185">Reference proteome</keyword>
<sequence length="271" mass="29354">MADEDAAFTLALQAAKDAGQVIVDAFHKRDKSIESKSGATDLVTVYDRQCEELIVGRIRHAFPAAKIIAEESHADNGYDLSNDMTWFVDPIDGTNNFIHGIPWTCVSIGCHVNRKPAFGIVYNPIINELFTARAGQGAFLNGRQIRVSNITKLDKAAVINEFGYGRDPATIDRMLGCLRKLLTNNVQSVRFFGSAALNMCSVACGRADVYFEGHTSKIGPKPWDFAAAEVVLTEAGGVISDQDGGTFDMTSGRVLCASSKALLDSIVDIMK</sequence>
<evidence type="ECO:0000256" key="6">
    <source>
        <dbReference type="ARBA" id="ARBA00022490"/>
    </source>
</evidence>
<dbReference type="Pfam" id="PF00459">
    <property type="entry name" value="Inositol_P"/>
    <property type="match status" value="1"/>
</dbReference>
<dbReference type="Gene3D" id="3.30.540.10">
    <property type="entry name" value="Fructose-1,6-Bisphosphatase, subunit A, domain 1"/>
    <property type="match status" value="1"/>
</dbReference>
<keyword evidence="9 11" id="KW-0460">Magnesium</keyword>
<dbReference type="InterPro" id="IPR020552">
    <property type="entry name" value="Inositol_monoPase_Li-sen"/>
</dbReference>
<evidence type="ECO:0000256" key="11">
    <source>
        <dbReference type="PIRSR" id="PIRSR600760-2"/>
    </source>
</evidence>
<geneLocation type="mitochondrion" evidence="14"/>
<evidence type="ECO:0000256" key="5">
    <source>
        <dbReference type="ARBA" id="ARBA00009759"/>
    </source>
</evidence>
<protein>
    <recommendedName>
        <fullName evidence="12">Inositol-1-monophosphatase</fullName>
        <ecNumber evidence="12">3.1.3.25</ecNumber>
    </recommendedName>
</protein>
<dbReference type="OMA" id="ERGLHPW"/>
<dbReference type="InterPro" id="IPR000760">
    <property type="entry name" value="Inositol_monophosphatase-like"/>
</dbReference>
<evidence type="ECO:0000313" key="13">
    <source>
        <dbReference type="EMBL" id="CEP01480.1"/>
    </source>
</evidence>
<dbReference type="Proteomes" id="UP000039324">
    <property type="component" value="Unassembled WGS sequence"/>
</dbReference>
<feature type="binding site" evidence="11">
    <location>
        <position position="224"/>
    </location>
    <ligand>
        <name>Mg(2+)</name>
        <dbReference type="ChEBI" id="CHEBI:18420"/>
        <label>1</label>
        <note>catalytic</note>
    </ligand>
</feature>
<keyword evidence="14" id="KW-0496">Mitochondrion</keyword>
<keyword evidence="7 11" id="KW-0479">Metal-binding</keyword>
<evidence type="ECO:0000256" key="1">
    <source>
        <dbReference type="ARBA" id="ARBA00001033"/>
    </source>
</evidence>
<dbReference type="OrthoDB" id="10254945at2759"/>
<dbReference type="InterPro" id="IPR020583">
    <property type="entry name" value="Inositol_monoP_metal-BS"/>
</dbReference>
<dbReference type="FunFam" id="3.30.540.10:FF:000013">
    <property type="entry name" value="Inositol-1-monophosphatase"/>
    <property type="match status" value="1"/>
</dbReference>
<evidence type="ECO:0000313" key="14">
    <source>
        <dbReference type="EMBL" id="SPQ93239.1"/>
    </source>
</evidence>
<feature type="binding site" evidence="11">
    <location>
        <position position="92"/>
    </location>
    <ligand>
        <name>Mg(2+)</name>
        <dbReference type="ChEBI" id="CHEBI:18420"/>
        <label>1</label>
        <note>catalytic</note>
    </ligand>
</feature>
<dbReference type="EMBL" id="OVEO01000001">
    <property type="protein sequence ID" value="SPQ93239.1"/>
    <property type="molecule type" value="Genomic_DNA"/>
</dbReference>
<dbReference type="CDD" id="cd01639">
    <property type="entry name" value="IMPase"/>
    <property type="match status" value="1"/>
</dbReference>
<comment type="similarity">
    <text evidence="5 12">Belongs to the inositol monophosphatase superfamily.</text>
</comment>
<evidence type="ECO:0000256" key="4">
    <source>
        <dbReference type="ARBA" id="ARBA00005152"/>
    </source>
</evidence>
<evidence type="ECO:0000256" key="9">
    <source>
        <dbReference type="ARBA" id="ARBA00022842"/>
    </source>
</evidence>
<reference evidence="14 16" key="2">
    <citation type="submission" date="2018-03" db="EMBL/GenBank/DDBJ databases">
        <authorList>
            <person name="Fogelqvist J."/>
        </authorList>
    </citation>
    <scope>NUCLEOTIDE SEQUENCE [LARGE SCALE GENOMIC DNA]</scope>
</reference>
<dbReference type="PRINTS" id="PR00377">
    <property type="entry name" value="IMPHPHTASES"/>
</dbReference>
<comment type="cofactor">
    <cofactor evidence="2 11 12">
        <name>Mg(2+)</name>
        <dbReference type="ChEBI" id="CHEBI:18420"/>
    </cofactor>
</comment>
<evidence type="ECO:0000256" key="12">
    <source>
        <dbReference type="RuleBase" id="RU364068"/>
    </source>
</evidence>
<dbReference type="Proteomes" id="UP000290189">
    <property type="component" value="Unassembled WGS sequence"/>
</dbReference>
<feature type="binding site" evidence="11">
    <location>
        <position position="70"/>
    </location>
    <ligand>
        <name>Mg(2+)</name>
        <dbReference type="ChEBI" id="CHEBI:18420"/>
        <label>1</label>
        <note>catalytic</note>
    </ligand>
</feature>
<dbReference type="UniPathway" id="UPA00823">
    <property type="reaction ID" value="UER00788"/>
</dbReference>
<proteinExistence type="inferred from homology"/>
<dbReference type="PROSITE" id="PS00629">
    <property type="entry name" value="IMP_1"/>
    <property type="match status" value="1"/>
</dbReference>
<dbReference type="InterPro" id="IPR033942">
    <property type="entry name" value="IMPase"/>
</dbReference>
<gene>
    <name evidence="13" type="ORF">PBRA_002086</name>
    <name evidence="14" type="ORF">PLBR_LOCUS454</name>
</gene>
<evidence type="ECO:0000313" key="16">
    <source>
        <dbReference type="Proteomes" id="UP000290189"/>
    </source>
</evidence>
<dbReference type="AlphaFoldDB" id="A0A0G4J1M6"/>
<evidence type="ECO:0000313" key="15">
    <source>
        <dbReference type="Proteomes" id="UP000039324"/>
    </source>
</evidence>
<keyword evidence="8 12" id="KW-0378">Hydrolase</keyword>
<reference evidence="13 15" key="1">
    <citation type="submission" date="2015-02" db="EMBL/GenBank/DDBJ databases">
        <authorList>
            <person name="Chooi Y.-H."/>
        </authorList>
    </citation>
    <scope>NUCLEOTIDE SEQUENCE [LARGE SCALE GENOMIC DNA]</scope>
    <source>
        <strain evidence="13">E3</strain>
    </source>
</reference>
<dbReference type="GO" id="GO:0007165">
    <property type="term" value="P:signal transduction"/>
    <property type="evidence" value="ECO:0007669"/>
    <property type="project" value="TreeGrafter"/>
</dbReference>
<dbReference type="PANTHER" id="PTHR20854:SF4">
    <property type="entry name" value="INOSITOL-1-MONOPHOSPHATASE-RELATED"/>
    <property type="match status" value="1"/>
</dbReference>
<name>A0A0G4J1M6_PLABS</name>
<comment type="catalytic activity">
    <reaction evidence="10">
        <text>alpha-D-galactose 1-phosphate + H2O = D-galactose + phosphate</text>
        <dbReference type="Rhea" id="RHEA:29315"/>
        <dbReference type="ChEBI" id="CHEBI:4139"/>
        <dbReference type="ChEBI" id="CHEBI:15377"/>
        <dbReference type="ChEBI" id="CHEBI:43474"/>
        <dbReference type="ChEBI" id="CHEBI:58336"/>
        <dbReference type="EC" id="3.1.3.94"/>
    </reaction>
</comment>
<dbReference type="PRINTS" id="PR00378">
    <property type="entry name" value="LIIMPHPHTASE"/>
</dbReference>
<evidence type="ECO:0000256" key="7">
    <source>
        <dbReference type="ARBA" id="ARBA00022723"/>
    </source>
</evidence>
<dbReference type="SUPFAM" id="SSF56655">
    <property type="entry name" value="Carbohydrate phosphatase"/>
    <property type="match status" value="1"/>
</dbReference>
<comment type="catalytic activity">
    <reaction evidence="1 12">
        <text>a myo-inositol phosphate + H2O = myo-inositol + phosphate</text>
        <dbReference type="Rhea" id="RHEA:24056"/>
        <dbReference type="ChEBI" id="CHEBI:15377"/>
        <dbReference type="ChEBI" id="CHEBI:17268"/>
        <dbReference type="ChEBI" id="CHEBI:43474"/>
        <dbReference type="ChEBI" id="CHEBI:84139"/>
        <dbReference type="EC" id="3.1.3.25"/>
    </reaction>
</comment>
<dbReference type="STRING" id="37360.A0A0G4J1M6"/>
<dbReference type="EC" id="3.1.3.25" evidence="12"/>
<accession>A0A0G4J1M6</accession>
<keyword evidence="6" id="KW-0963">Cytoplasm</keyword>
<dbReference type="GO" id="GO:0046854">
    <property type="term" value="P:phosphatidylinositol phosphate biosynthetic process"/>
    <property type="evidence" value="ECO:0007669"/>
    <property type="project" value="InterPro"/>
</dbReference>
<evidence type="ECO:0000256" key="2">
    <source>
        <dbReference type="ARBA" id="ARBA00001946"/>
    </source>
</evidence>
<dbReference type="GO" id="GO:0008934">
    <property type="term" value="F:inositol monophosphate 1-phosphatase activity"/>
    <property type="evidence" value="ECO:0007669"/>
    <property type="project" value="InterPro"/>
</dbReference>
<feature type="binding site" evidence="11">
    <location>
        <position position="91"/>
    </location>
    <ligand>
        <name>Mg(2+)</name>
        <dbReference type="ChEBI" id="CHEBI:18420"/>
        <label>1</label>
        <note>catalytic</note>
    </ligand>
</feature>
<dbReference type="FunFam" id="3.40.190.80:FF:000002">
    <property type="entry name" value="Inositol-1-monophosphatase"/>
    <property type="match status" value="1"/>
</dbReference>
<feature type="binding site" evidence="11">
    <location>
        <position position="89"/>
    </location>
    <ligand>
        <name>Mg(2+)</name>
        <dbReference type="ChEBI" id="CHEBI:18420"/>
        <label>1</label>
        <note>catalytic</note>
    </ligand>
</feature>
<dbReference type="PANTHER" id="PTHR20854">
    <property type="entry name" value="INOSITOL MONOPHOSPHATASE"/>
    <property type="match status" value="1"/>
</dbReference>
<dbReference type="InterPro" id="IPR020550">
    <property type="entry name" value="Inositol_monophosphatase_CS"/>
</dbReference>
<dbReference type="EMBL" id="CDSF01000112">
    <property type="protein sequence ID" value="CEP01480.1"/>
    <property type="molecule type" value="Genomic_DNA"/>
</dbReference>
<evidence type="ECO:0000256" key="10">
    <source>
        <dbReference type="ARBA" id="ARBA00035990"/>
    </source>
</evidence>
<dbReference type="GO" id="GO:0005737">
    <property type="term" value="C:cytoplasm"/>
    <property type="evidence" value="ECO:0007669"/>
    <property type="project" value="UniProtKB-SubCell"/>
</dbReference>
<dbReference type="GO" id="GO:0006021">
    <property type="term" value="P:inositol biosynthetic process"/>
    <property type="evidence" value="ECO:0007669"/>
    <property type="project" value="UniProtKB-UniPathway"/>
</dbReference>